<proteinExistence type="predicted"/>
<dbReference type="EMBL" id="KE346160">
    <property type="protein sequence ID" value="EXC28064.1"/>
    <property type="molecule type" value="Genomic_DNA"/>
</dbReference>
<evidence type="ECO:0000313" key="2">
    <source>
        <dbReference type="Proteomes" id="UP000030645"/>
    </source>
</evidence>
<accession>W9SGV2</accession>
<gene>
    <name evidence="1" type="ORF">L484_022300</name>
</gene>
<dbReference type="Proteomes" id="UP000030645">
    <property type="component" value="Unassembled WGS sequence"/>
</dbReference>
<reference evidence="2" key="1">
    <citation type="submission" date="2013-01" db="EMBL/GenBank/DDBJ databases">
        <title>Draft Genome Sequence of a Mulberry Tree, Morus notabilis C.K. Schneid.</title>
        <authorList>
            <person name="He N."/>
            <person name="Zhao S."/>
        </authorList>
    </citation>
    <scope>NUCLEOTIDE SEQUENCE</scope>
</reference>
<sequence>MTETENLVVVFEEKGNVRVEAREKWVCLWELLGRGLICLSEVAGGDVAVKEVDEVVDADVSAEEVNGA</sequence>
<dbReference type="AlphaFoldDB" id="W9SGV2"/>
<evidence type="ECO:0000313" key="1">
    <source>
        <dbReference type="EMBL" id="EXC28064.1"/>
    </source>
</evidence>
<name>W9SGV2_9ROSA</name>
<protein>
    <submittedName>
        <fullName evidence="1">Uncharacterized protein</fullName>
    </submittedName>
</protein>
<keyword evidence="2" id="KW-1185">Reference proteome</keyword>
<organism evidence="1 2">
    <name type="scientific">Morus notabilis</name>
    <dbReference type="NCBI Taxonomy" id="981085"/>
    <lineage>
        <taxon>Eukaryota</taxon>
        <taxon>Viridiplantae</taxon>
        <taxon>Streptophyta</taxon>
        <taxon>Embryophyta</taxon>
        <taxon>Tracheophyta</taxon>
        <taxon>Spermatophyta</taxon>
        <taxon>Magnoliopsida</taxon>
        <taxon>eudicotyledons</taxon>
        <taxon>Gunneridae</taxon>
        <taxon>Pentapetalae</taxon>
        <taxon>rosids</taxon>
        <taxon>fabids</taxon>
        <taxon>Rosales</taxon>
        <taxon>Moraceae</taxon>
        <taxon>Moreae</taxon>
        <taxon>Morus</taxon>
    </lineage>
</organism>